<feature type="region of interest" description="Disordered" evidence="1">
    <location>
        <begin position="1"/>
        <end position="35"/>
    </location>
</feature>
<dbReference type="EMBL" id="CP053892">
    <property type="protein sequence ID" value="QKG18719.1"/>
    <property type="molecule type" value="Genomic_DNA"/>
</dbReference>
<protein>
    <submittedName>
        <fullName evidence="2">Uncharacterized protein</fullName>
    </submittedName>
</protein>
<keyword evidence="3" id="KW-1185">Reference proteome</keyword>
<name>A0A7D3VPD6_ACTVE</name>
<evidence type="ECO:0000256" key="1">
    <source>
        <dbReference type="SAM" id="MobiDB-lite"/>
    </source>
</evidence>
<dbReference type="Proteomes" id="UP000501240">
    <property type="component" value="Chromosome"/>
</dbReference>
<proteinExistence type="predicted"/>
<evidence type="ECO:0000313" key="3">
    <source>
        <dbReference type="Proteomes" id="UP000501240"/>
    </source>
</evidence>
<dbReference type="AlphaFoldDB" id="A0A7D3VPD6"/>
<gene>
    <name evidence="2" type="ORF">ACTIVE_0353</name>
</gene>
<evidence type="ECO:0000313" key="2">
    <source>
        <dbReference type="EMBL" id="QKG18719.1"/>
    </source>
</evidence>
<organism evidence="2 3">
    <name type="scientific">Actinomadura verrucosospora</name>
    <dbReference type="NCBI Taxonomy" id="46165"/>
    <lineage>
        <taxon>Bacteria</taxon>
        <taxon>Bacillati</taxon>
        <taxon>Actinomycetota</taxon>
        <taxon>Actinomycetes</taxon>
        <taxon>Streptosporangiales</taxon>
        <taxon>Thermomonosporaceae</taxon>
        <taxon>Actinomadura</taxon>
    </lineage>
</organism>
<sequence>MQGLPYAGRSKRALPRQTSGSRAPARLNISKVDPM</sequence>
<reference evidence="2 3" key="1">
    <citation type="submission" date="2020-05" db="EMBL/GenBank/DDBJ databases">
        <title>Actinomadura verrucosospora NRRL-B18236 (PFL_A860) Genome sequencing and assembly.</title>
        <authorList>
            <person name="Samborskyy M."/>
        </authorList>
    </citation>
    <scope>NUCLEOTIDE SEQUENCE [LARGE SCALE GENOMIC DNA]</scope>
    <source>
        <strain evidence="2 3">NRRL:B18236</strain>
    </source>
</reference>
<accession>A0A7D3VPD6</accession>